<dbReference type="EMBL" id="JAGSRH010000025">
    <property type="protein sequence ID" value="MER5078253.1"/>
    <property type="molecule type" value="Genomic_DNA"/>
</dbReference>
<evidence type="ECO:0000313" key="1">
    <source>
        <dbReference type="EMBL" id="EMP9434537.1"/>
    </source>
</evidence>
<dbReference type="Proteomes" id="UP001495779">
    <property type="component" value="Unassembled WGS sequence"/>
</dbReference>
<organism evidence="1">
    <name type="scientific">Providencia stuartii</name>
    <dbReference type="NCBI Taxonomy" id="588"/>
    <lineage>
        <taxon>Bacteria</taxon>
        <taxon>Pseudomonadati</taxon>
        <taxon>Pseudomonadota</taxon>
        <taxon>Gammaproteobacteria</taxon>
        <taxon>Enterobacterales</taxon>
        <taxon>Morganellaceae</taxon>
        <taxon>Providencia</taxon>
    </lineage>
</organism>
<accession>A0AAI9I2X7</accession>
<reference evidence="2 3" key="1">
    <citation type="submission" date="2021-04" db="EMBL/GenBank/DDBJ databases">
        <title>Determining the burden of carbapenem-resistant Enterobacterales from a tertiary public heath setting in Bangladesh: a clinical, epidemiological, and molecular study.</title>
        <authorList>
            <person name="Farzana R."/>
            <person name="Walsh T.R."/>
        </authorList>
    </citation>
    <scope>NUCLEOTIDE SEQUENCE [LARGE SCALE GENOMIC DNA]</scope>
    <source>
        <strain evidence="2">Dmpro_s316</strain>
        <strain evidence="3">dmpro_s316</strain>
    </source>
</reference>
<name>A0AAI9I2X7_PROST</name>
<comment type="caution">
    <text evidence="1">The sequence shown here is derived from an EMBL/GenBank/DDBJ whole genome shotgun (WGS) entry which is preliminary data.</text>
</comment>
<dbReference type="AlphaFoldDB" id="A0AAI9I2X7"/>
<gene>
    <name evidence="1" type="ORF">JRA39_003655</name>
    <name evidence="2" type="ORF">KDV35_15510</name>
</gene>
<proteinExistence type="predicted"/>
<evidence type="ECO:0000313" key="2">
    <source>
        <dbReference type="EMBL" id="MER5078253.1"/>
    </source>
</evidence>
<dbReference type="RefSeq" id="WP_163861993.1">
    <property type="nucleotide sequence ID" value="NZ_CP095443.1"/>
</dbReference>
<sequence length="202" mass="23072">MKIIKQVTLFFLFMGLTYSVNANSIIESLSFCDHRFFDKVKHDSQLDTLPQNITLSQLFSDSGLTIPLQYTTEEGIELTRFVAIAIDLERDNKISNNKIDETFYYWGFETSLPEQEVIQRLSTQIPLTEGGEFYVANSMIRDAISAPWQKNLTPISRISPTNDWAEKLFFIEANKESGIVRIMCTLQGNVNENDLKTVGLIN</sequence>
<dbReference type="EMBL" id="AAZDVE040000039">
    <property type="protein sequence ID" value="EMP9434537.1"/>
    <property type="molecule type" value="Genomic_DNA"/>
</dbReference>
<reference evidence="1" key="2">
    <citation type="submission" date="2024-02" db="EMBL/GenBank/DDBJ databases">
        <authorList>
            <consortium name="Clinical and Environmental Microbiology Branch: Whole genome sequencing antimicrobial resistance pathogens in the healthcare setting"/>
        </authorList>
    </citation>
    <scope>NUCLEOTIDE SEQUENCE</scope>
    <source>
        <strain evidence="1">2020GO-00142</strain>
    </source>
</reference>
<evidence type="ECO:0000313" key="3">
    <source>
        <dbReference type="Proteomes" id="UP001495779"/>
    </source>
</evidence>
<protein>
    <submittedName>
        <fullName evidence="1">Uncharacterized protein</fullName>
    </submittedName>
</protein>